<reference evidence="2" key="1">
    <citation type="submission" date="2007-06" db="EMBL/GenBank/DDBJ databases">
        <title>Complete sequence of Marinomonas sp. MWYL1.</title>
        <authorList>
            <consortium name="US DOE Joint Genome Institute"/>
            <person name="Copeland A."/>
            <person name="Lucas S."/>
            <person name="Lapidus A."/>
            <person name="Barry K."/>
            <person name="Glavina del Rio T."/>
            <person name="Dalin E."/>
            <person name="Tice H."/>
            <person name="Pitluck S."/>
            <person name="Kiss H."/>
            <person name="Brettin T."/>
            <person name="Bruce D."/>
            <person name="Detter J.C."/>
            <person name="Han C."/>
            <person name="Schmutz J."/>
            <person name="Larimer F."/>
            <person name="Land M."/>
            <person name="Hauser L."/>
            <person name="Kyrpides N."/>
            <person name="Kim E."/>
            <person name="Johnston A.W.B."/>
            <person name="Todd J.D."/>
            <person name="Rogers R."/>
            <person name="Wexler M."/>
            <person name="Bond P.L."/>
            <person name="Li Y."/>
            <person name="Richardson P."/>
        </authorList>
    </citation>
    <scope>NUCLEOTIDE SEQUENCE [LARGE SCALE GENOMIC DNA]</scope>
    <source>
        <strain evidence="2">MWYL1</strain>
    </source>
</reference>
<dbReference type="PANTHER" id="PTHR43792">
    <property type="entry name" value="GNAT FAMILY, PUTATIVE (AFU_ORTHOLOGUE AFUA_3G00765)-RELATED-RELATED"/>
    <property type="match status" value="1"/>
</dbReference>
<dbReference type="Gene3D" id="3.40.630.30">
    <property type="match status" value="1"/>
</dbReference>
<dbReference type="PANTHER" id="PTHR43792:SF1">
    <property type="entry name" value="N-ACETYLTRANSFERASE DOMAIN-CONTAINING PROTEIN"/>
    <property type="match status" value="1"/>
</dbReference>
<proteinExistence type="predicted"/>
<name>A6VY18_MARMS</name>
<evidence type="ECO:0000313" key="2">
    <source>
        <dbReference type="EMBL" id="ABR71347.1"/>
    </source>
</evidence>
<dbReference type="AlphaFoldDB" id="A6VY18"/>
<dbReference type="InterPro" id="IPR016181">
    <property type="entry name" value="Acyl_CoA_acyltransferase"/>
</dbReference>
<evidence type="ECO:0000259" key="1">
    <source>
        <dbReference type="PROSITE" id="PS51186"/>
    </source>
</evidence>
<sequence>MTISFETQRLKVDEVSGELASIERSLLLEQIPKILTPLVVKNLPPYFHGITSSELAGIWLDRMLLDSRLLQVKFEAHQLIGFLFAYVENESDAHIGYLLTEKCWGKGLASELLQTFIVEVAKVESWSKLIGGVDVSNDASANLLKKLGFVEQSTNEGGVVFFEYTIPQPQS</sequence>
<accession>A6VY18</accession>
<dbReference type="eggNOG" id="COG1670">
    <property type="taxonomic scope" value="Bacteria"/>
</dbReference>
<dbReference type="SUPFAM" id="SSF55729">
    <property type="entry name" value="Acyl-CoA N-acyltransferases (Nat)"/>
    <property type="match status" value="1"/>
</dbReference>
<dbReference type="InterPro" id="IPR051531">
    <property type="entry name" value="N-acetyltransferase"/>
</dbReference>
<gene>
    <name evidence="2" type="ordered locus">Mmwyl1_2425</name>
</gene>
<dbReference type="GO" id="GO:0016747">
    <property type="term" value="F:acyltransferase activity, transferring groups other than amino-acyl groups"/>
    <property type="evidence" value="ECO:0007669"/>
    <property type="project" value="InterPro"/>
</dbReference>
<dbReference type="KEGG" id="mmw:Mmwyl1_2425"/>
<dbReference type="EMBL" id="CP000749">
    <property type="protein sequence ID" value="ABR71347.1"/>
    <property type="molecule type" value="Genomic_DNA"/>
</dbReference>
<dbReference type="Pfam" id="PF13302">
    <property type="entry name" value="Acetyltransf_3"/>
    <property type="match status" value="1"/>
</dbReference>
<feature type="domain" description="N-acetyltransferase" evidence="1">
    <location>
        <begin position="33"/>
        <end position="167"/>
    </location>
</feature>
<organism evidence="2">
    <name type="scientific">Marinomonas sp. (strain MWYL1)</name>
    <dbReference type="NCBI Taxonomy" id="400668"/>
    <lineage>
        <taxon>Bacteria</taxon>
        <taxon>Pseudomonadati</taxon>
        <taxon>Pseudomonadota</taxon>
        <taxon>Gammaproteobacteria</taxon>
        <taxon>Oceanospirillales</taxon>
        <taxon>Oceanospirillaceae</taxon>
        <taxon>Marinomonas</taxon>
    </lineage>
</organism>
<dbReference type="InterPro" id="IPR000182">
    <property type="entry name" value="GNAT_dom"/>
</dbReference>
<protein>
    <submittedName>
        <fullName evidence="2">GCN5-related N-acetyltransferase</fullName>
    </submittedName>
</protein>
<keyword evidence="2" id="KW-0808">Transferase</keyword>
<dbReference type="STRING" id="400668.Mmwyl1_2425"/>
<dbReference type="PROSITE" id="PS51186">
    <property type="entry name" value="GNAT"/>
    <property type="match status" value="1"/>
</dbReference>
<dbReference type="OrthoDB" id="6293260at2"/>
<dbReference type="HOGENOM" id="CLU_128690_0_0_6"/>